<gene>
    <name evidence="2" type="ORF">L1F29_13835</name>
</gene>
<reference evidence="2" key="1">
    <citation type="submission" date="2022-01" db="EMBL/GenBank/DDBJ databases">
        <title>Paenibacillus spongiae sp. nov., isolated from marine sponge.</title>
        <authorList>
            <person name="Li Z."/>
            <person name="Zhang M."/>
        </authorList>
    </citation>
    <scope>NUCLEOTIDE SEQUENCE</scope>
    <source>
        <strain evidence="2">PHS-Z3</strain>
    </source>
</reference>
<keyword evidence="3" id="KW-1185">Reference proteome</keyword>
<dbReference type="InterPro" id="IPR051678">
    <property type="entry name" value="AGP_Transferase"/>
</dbReference>
<organism evidence="2 3">
    <name type="scientific">Paenibacillus spongiae</name>
    <dbReference type="NCBI Taxonomy" id="2909671"/>
    <lineage>
        <taxon>Bacteria</taxon>
        <taxon>Bacillati</taxon>
        <taxon>Bacillota</taxon>
        <taxon>Bacilli</taxon>
        <taxon>Bacillales</taxon>
        <taxon>Paenibacillaceae</taxon>
        <taxon>Paenibacillus</taxon>
    </lineage>
</organism>
<accession>A0ABY5SGE3</accession>
<protein>
    <submittedName>
        <fullName evidence="2">Phosphotransferase</fullName>
    </submittedName>
</protein>
<dbReference type="EMBL" id="CP091430">
    <property type="protein sequence ID" value="UVI32839.1"/>
    <property type="molecule type" value="Genomic_DNA"/>
</dbReference>
<evidence type="ECO:0000313" key="2">
    <source>
        <dbReference type="EMBL" id="UVI32839.1"/>
    </source>
</evidence>
<dbReference type="PANTHER" id="PTHR21310">
    <property type="entry name" value="AMINOGLYCOSIDE PHOSPHOTRANSFERASE-RELATED-RELATED"/>
    <property type="match status" value="1"/>
</dbReference>
<dbReference type="InterPro" id="IPR002575">
    <property type="entry name" value="Aminoglycoside_PTrfase"/>
</dbReference>
<dbReference type="InterPro" id="IPR011009">
    <property type="entry name" value="Kinase-like_dom_sf"/>
</dbReference>
<feature type="domain" description="Aminoglycoside phosphotransferase" evidence="1">
    <location>
        <begin position="27"/>
        <end position="225"/>
    </location>
</feature>
<dbReference type="Pfam" id="PF01636">
    <property type="entry name" value="APH"/>
    <property type="match status" value="1"/>
</dbReference>
<sequence>MIPISQHEIPHVLLNKLGVINKIAFPRQGYTSDVGIIDSAKGTVVLKRTKGKPYSEWLRRESYILECLAQTHLRVPQVYQFMQHEDDNDDIQSWLLMECLRGETLRSVLTYENDSAARYKIIYDFGRCLRELHSTPCPEGLKQSGLWLDYMLKQAEYNLEHYEVDGNPALLEKINTQKPKDIGQTLIHGDFTIDNVLVHEGRISGVIDWSGGAYGDPRYDVSLAIRPKPNIFQSVKDRSAFHEGYGAKVISSEEYDYYVEGLNAFF</sequence>
<dbReference type="Gene3D" id="3.90.1200.10">
    <property type="match status" value="1"/>
</dbReference>
<evidence type="ECO:0000313" key="3">
    <source>
        <dbReference type="Proteomes" id="UP001057877"/>
    </source>
</evidence>
<dbReference type="RefSeq" id="WP_258388889.1">
    <property type="nucleotide sequence ID" value="NZ_CP091430.1"/>
</dbReference>
<proteinExistence type="predicted"/>
<name>A0ABY5SGE3_9BACL</name>
<dbReference type="SUPFAM" id="SSF56112">
    <property type="entry name" value="Protein kinase-like (PK-like)"/>
    <property type="match status" value="1"/>
</dbReference>
<evidence type="ECO:0000259" key="1">
    <source>
        <dbReference type="Pfam" id="PF01636"/>
    </source>
</evidence>
<dbReference type="Proteomes" id="UP001057877">
    <property type="component" value="Chromosome"/>
</dbReference>